<dbReference type="PROSITE" id="PS50801">
    <property type="entry name" value="STAS"/>
    <property type="match status" value="1"/>
</dbReference>
<dbReference type="SUPFAM" id="SSF52091">
    <property type="entry name" value="SpoIIaa-like"/>
    <property type="match status" value="1"/>
</dbReference>
<dbReference type="Gene3D" id="3.30.750.24">
    <property type="entry name" value="STAS domain"/>
    <property type="match status" value="1"/>
</dbReference>
<evidence type="ECO:0000259" key="3">
    <source>
        <dbReference type="PROSITE" id="PS50801"/>
    </source>
</evidence>
<dbReference type="EMBL" id="JAYFSI010000012">
    <property type="protein sequence ID" value="MEA5365343.1"/>
    <property type="molecule type" value="Genomic_DNA"/>
</dbReference>
<dbReference type="InterPro" id="IPR036513">
    <property type="entry name" value="STAS_dom_sf"/>
</dbReference>
<dbReference type="CDD" id="cd07043">
    <property type="entry name" value="STAS_anti-anti-sigma_factors"/>
    <property type="match status" value="1"/>
</dbReference>
<evidence type="ECO:0000256" key="1">
    <source>
        <dbReference type="ARBA" id="ARBA00009013"/>
    </source>
</evidence>
<evidence type="ECO:0000313" key="4">
    <source>
        <dbReference type="EMBL" id="MEA5365343.1"/>
    </source>
</evidence>
<dbReference type="PANTHER" id="PTHR33495">
    <property type="entry name" value="ANTI-SIGMA FACTOR ANTAGONIST TM_1081-RELATED-RELATED"/>
    <property type="match status" value="1"/>
</dbReference>
<organism evidence="4 5">
    <name type="scientific">Amycolatopsis heterodermiae</name>
    <dbReference type="NCBI Taxonomy" id="3110235"/>
    <lineage>
        <taxon>Bacteria</taxon>
        <taxon>Bacillati</taxon>
        <taxon>Actinomycetota</taxon>
        <taxon>Actinomycetes</taxon>
        <taxon>Pseudonocardiales</taxon>
        <taxon>Pseudonocardiaceae</taxon>
        <taxon>Amycolatopsis</taxon>
    </lineage>
</organism>
<evidence type="ECO:0000313" key="5">
    <source>
        <dbReference type="Proteomes" id="UP001304298"/>
    </source>
</evidence>
<protein>
    <recommendedName>
        <fullName evidence="2">Anti-sigma factor antagonist</fullName>
    </recommendedName>
</protein>
<dbReference type="Pfam" id="PF01740">
    <property type="entry name" value="STAS"/>
    <property type="match status" value="1"/>
</dbReference>
<dbReference type="NCBIfam" id="TIGR00377">
    <property type="entry name" value="ant_ant_sig"/>
    <property type="match status" value="1"/>
</dbReference>
<name>A0ABU5RGP4_9PSEU</name>
<gene>
    <name evidence="4" type="ORF">VA596_37845</name>
</gene>
<proteinExistence type="inferred from homology"/>
<accession>A0ABU5RGP4</accession>
<reference evidence="4 5" key="1">
    <citation type="submission" date="2023-12" db="EMBL/GenBank/DDBJ databases">
        <title>Amycolatopsis sp. V23-08.</title>
        <authorList>
            <person name="Somphong A."/>
        </authorList>
    </citation>
    <scope>NUCLEOTIDE SEQUENCE [LARGE SCALE GENOMIC DNA]</scope>
    <source>
        <strain evidence="4 5">V23-08</strain>
    </source>
</reference>
<dbReference type="InterPro" id="IPR002645">
    <property type="entry name" value="STAS_dom"/>
</dbReference>
<comment type="similarity">
    <text evidence="1 2">Belongs to the anti-sigma-factor antagonist family.</text>
</comment>
<dbReference type="PANTHER" id="PTHR33495:SF2">
    <property type="entry name" value="ANTI-SIGMA FACTOR ANTAGONIST TM_1081-RELATED"/>
    <property type="match status" value="1"/>
</dbReference>
<feature type="domain" description="STAS" evidence="3">
    <location>
        <begin position="11"/>
        <end position="120"/>
    </location>
</feature>
<sequence>MLDGPPARLNFSIELTTTGTATVLKVAGEIDAAVSGRLTEQLATAVEAGRPVVADLAGVTFCDSTGLTALIHAHRTAEAAGTRFVIATGQRAVLRPLSLLGLTQLLEIHPDVEAAQEAVA</sequence>
<comment type="caution">
    <text evidence="4">The sequence shown here is derived from an EMBL/GenBank/DDBJ whole genome shotgun (WGS) entry which is preliminary data.</text>
</comment>
<dbReference type="InterPro" id="IPR003658">
    <property type="entry name" value="Anti-sigma_ant"/>
</dbReference>
<dbReference type="Proteomes" id="UP001304298">
    <property type="component" value="Unassembled WGS sequence"/>
</dbReference>
<evidence type="ECO:0000256" key="2">
    <source>
        <dbReference type="RuleBase" id="RU003749"/>
    </source>
</evidence>
<dbReference type="RefSeq" id="WP_323333789.1">
    <property type="nucleotide sequence ID" value="NZ_JAYFSI010000012.1"/>
</dbReference>
<keyword evidence="5" id="KW-1185">Reference proteome</keyword>